<comment type="caution">
    <text evidence="1">The sequence shown here is derived from an EMBL/GenBank/DDBJ whole genome shotgun (WGS) entry which is preliminary data.</text>
</comment>
<keyword evidence="2" id="KW-1185">Reference proteome</keyword>
<name>A0ABN9BQA6_9NEOB</name>
<dbReference type="EMBL" id="CATNWA010005268">
    <property type="protein sequence ID" value="CAI9549696.1"/>
    <property type="molecule type" value="Genomic_DNA"/>
</dbReference>
<organism evidence="1 2">
    <name type="scientific">Staurois parvus</name>
    <dbReference type="NCBI Taxonomy" id="386267"/>
    <lineage>
        <taxon>Eukaryota</taxon>
        <taxon>Metazoa</taxon>
        <taxon>Chordata</taxon>
        <taxon>Craniata</taxon>
        <taxon>Vertebrata</taxon>
        <taxon>Euteleostomi</taxon>
        <taxon>Amphibia</taxon>
        <taxon>Batrachia</taxon>
        <taxon>Anura</taxon>
        <taxon>Neobatrachia</taxon>
        <taxon>Ranoidea</taxon>
        <taxon>Ranidae</taxon>
        <taxon>Staurois</taxon>
    </lineage>
</organism>
<proteinExistence type="predicted"/>
<reference evidence="1" key="1">
    <citation type="submission" date="2023-05" db="EMBL/GenBank/DDBJ databases">
        <authorList>
            <person name="Stuckert A."/>
        </authorList>
    </citation>
    <scope>NUCLEOTIDE SEQUENCE</scope>
</reference>
<protein>
    <recommendedName>
        <fullName evidence="3">Secreted protein</fullName>
    </recommendedName>
</protein>
<gene>
    <name evidence="1" type="ORF">SPARVUS_LOCUS3392357</name>
</gene>
<dbReference type="Proteomes" id="UP001162483">
    <property type="component" value="Unassembled WGS sequence"/>
</dbReference>
<sequence>MKCSATRACAVGTQLIGTLTGTCSHFCCNHLGDRKRKLSCPLPPQCLLGHDRSKKTMGPFTKRSASRACAVGTRL</sequence>
<evidence type="ECO:0000313" key="1">
    <source>
        <dbReference type="EMBL" id="CAI9549696.1"/>
    </source>
</evidence>
<evidence type="ECO:0000313" key="2">
    <source>
        <dbReference type="Proteomes" id="UP001162483"/>
    </source>
</evidence>
<evidence type="ECO:0008006" key="3">
    <source>
        <dbReference type="Google" id="ProtNLM"/>
    </source>
</evidence>
<accession>A0ABN9BQA6</accession>